<keyword evidence="2" id="KW-1185">Reference proteome</keyword>
<dbReference type="Proteomes" id="UP001595075">
    <property type="component" value="Unassembled WGS sequence"/>
</dbReference>
<sequence length="84" mass="9821">MNKFSKSRQLNTLWRQTLDRRHAAPEPAFIHAVKNRSRECAKIVCFVHVLFARKYVFVVRIIISQPRISTTFMHSALLPLIVSE</sequence>
<name>A0ABR4CA22_9HELO</name>
<dbReference type="EMBL" id="JAZHXI010000010">
    <property type="protein sequence ID" value="KAL2066787.1"/>
    <property type="molecule type" value="Genomic_DNA"/>
</dbReference>
<evidence type="ECO:0000313" key="2">
    <source>
        <dbReference type="Proteomes" id="UP001595075"/>
    </source>
</evidence>
<accession>A0ABR4CA22</accession>
<proteinExistence type="predicted"/>
<gene>
    <name evidence="1" type="ORF">VTL71DRAFT_1211</name>
</gene>
<evidence type="ECO:0000313" key="1">
    <source>
        <dbReference type="EMBL" id="KAL2066787.1"/>
    </source>
</evidence>
<reference evidence="1 2" key="1">
    <citation type="journal article" date="2024" name="Commun. Biol.">
        <title>Comparative genomic analysis of thermophilic fungi reveals convergent evolutionary adaptations and gene losses.</title>
        <authorList>
            <person name="Steindorff A.S."/>
            <person name="Aguilar-Pontes M.V."/>
            <person name="Robinson A.J."/>
            <person name="Andreopoulos B."/>
            <person name="LaButti K."/>
            <person name="Kuo A."/>
            <person name="Mondo S."/>
            <person name="Riley R."/>
            <person name="Otillar R."/>
            <person name="Haridas S."/>
            <person name="Lipzen A."/>
            <person name="Grimwood J."/>
            <person name="Schmutz J."/>
            <person name="Clum A."/>
            <person name="Reid I.D."/>
            <person name="Moisan M.C."/>
            <person name="Butler G."/>
            <person name="Nguyen T.T.M."/>
            <person name="Dewar K."/>
            <person name="Conant G."/>
            <person name="Drula E."/>
            <person name="Henrissat B."/>
            <person name="Hansel C."/>
            <person name="Singer S."/>
            <person name="Hutchinson M.I."/>
            <person name="de Vries R.P."/>
            <person name="Natvig D.O."/>
            <person name="Powell A.J."/>
            <person name="Tsang A."/>
            <person name="Grigoriev I.V."/>
        </authorList>
    </citation>
    <scope>NUCLEOTIDE SEQUENCE [LARGE SCALE GENOMIC DNA]</scope>
    <source>
        <strain evidence="1 2">CBS 494.80</strain>
    </source>
</reference>
<protein>
    <submittedName>
        <fullName evidence="1">Uncharacterized protein</fullName>
    </submittedName>
</protein>
<organism evidence="1 2">
    <name type="scientific">Oculimacula yallundae</name>
    <dbReference type="NCBI Taxonomy" id="86028"/>
    <lineage>
        <taxon>Eukaryota</taxon>
        <taxon>Fungi</taxon>
        <taxon>Dikarya</taxon>
        <taxon>Ascomycota</taxon>
        <taxon>Pezizomycotina</taxon>
        <taxon>Leotiomycetes</taxon>
        <taxon>Helotiales</taxon>
        <taxon>Ploettnerulaceae</taxon>
        <taxon>Oculimacula</taxon>
    </lineage>
</organism>
<comment type="caution">
    <text evidence="1">The sequence shown here is derived from an EMBL/GenBank/DDBJ whole genome shotgun (WGS) entry which is preliminary data.</text>
</comment>